<feature type="transmembrane region" description="Helical" evidence="1">
    <location>
        <begin position="20"/>
        <end position="37"/>
    </location>
</feature>
<organism evidence="2 3">
    <name type="scientific">Kouleothrix aurantiaca</name>
    <dbReference type="NCBI Taxonomy" id="186479"/>
    <lineage>
        <taxon>Bacteria</taxon>
        <taxon>Bacillati</taxon>
        <taxon>Chloroflexota</taxon>
        <taxon>Chloroflexia</taxon>
        <taxon>Chloroflexales</taxon>
        <taxon>Roseiflexineae</taxon>
        <taxon>Roseiflexaceae</taxon>
        <taxon>Kouleothrix</taxon>
    </lineage>
</organism>
<sequence>MQPTSHASSPQNSADGCLHFLLFAVAAAWIAGVTLVLQAGGWLYDQVSQAQGESVPWWFWLALALGQALLAGGPAALLAGLVRSPRFRAIY</sequence>
<accession>A0A0P9EW43</accession>
<feature type="transmembrane region" description="Helical" evidence="1">
    <location>
        <begin position="57"/>
        <end position="82"/>
    </location>
</feature>
<keyword evidence="1" id="KW-0812">Transmembrane</keyword>
<keyword evidence="1" id="KW-0472">Membrane</keyword>
<gene>
    <name evidence="2" type="ORF">SE17_37355</name>
</gene>
<evidence type="ECO:0000256" key="1">
    <source>
        <dbReference type="SAM" id="Phobius"/>
    </source>
</evidence>
<evidence type="ECO:0000313" key="3">
    <source>
        <dbReference type="Proteomes" id="UP000050509"/>
    </source>
</evidence>
<feature type="non-terminal residue" evidence="2">
    <location>
        <position position="91"/>
    </location>
</feature>
<dbReference type="EMBL" id="LJCR01002551">
    <property type="protein sequence ID" value="KPV48571.1"/>
    <property type="molecule type" value="Genomic_DNA"/>
</dbReference>
<dbReference type="AlphaFoldDB" id="A0A0P9EW43"/>
<dbReference type="Proteomes" id="UP000050509">
    <property type="component" value="Unassembled WGS sequence"/>
</dbReference>
<comment type="caution">
    <text evidence="2">The sequence shown here is derived from an EMBL/GenBank/DDBJ whole genome shotgun (WGS) entry which is preliminary data.</text>
</comment>
<keyword evidence="3" id="KW-1185">Reference proteome</keyword>
<keyword evidence="1" id="KW-1133">Transmembrane helix</keyword>
<name>A0A0P9EW43_9CHLR</name>
<evidence type="ECO:0000313" key="2">
    <source>
        <dbReference type="EMBL" id="KPV48571.1"/>
    </source>
</evidence>
<proteinExistence type="predicted"/>
<protein>
    <submittedName>
        <fullName evidence="2">Uncharacterized protein</fullName>
    </submittedName>
</protein>
<reference evidence="2 3" key="1">
    <citation type="submission" date="2015-09" db="EMBL/GenBank/DDBJ databases">
        <title>Draft genome sequence of Kouleothrix aurantiaca JCM 19913.</title>
        <authorList>
            <person name="Hemp J."/>
        </authorList>
    </citation>
    <scope>NUCLEOTIDE SEQUENCE [LARGE SCALE GENOMIC DNA]</scope>
    <source>
        <strain evidence="2 3">COM-B</strain>
    </source>
</reference>